<keyword evidence="2" id="KW-1185">Reference proteome</keyword>
<proteinExistence type="predicted"/>
<evidence type="ECO:0000313" key="1">
    <source>
        <dbReference type="EMBL" id="CAH2209545.1"/>
    </source>
</evidence>
<dbReference type="AlphaFoldDB" id="A0A8S4QFU9"/>
<gene>
    <name evidence="1" type="primary">jg24698</name>
    <name evidence="1" type="ORF">PAEG_LOCUS1943</name>
</gene>
<organism evidence="1 2">
    <name type="scientific">Pararge aegeria aegeria</name>
    <dbReference type="NCBI Taxonomy" id="348720"/>
    <lineage>
        <taxon>Eukaryota</taxon>
        <taxon>Metazoa</taxon>
        <taxon>Ecdysozoa</taxon>
        <taxon>Arthropoda</taxon>
        <taxon>Hexapoda</taxon>
        <taxon>Insecta</taxon>
        <taxon>Pterygota</taxon>
        <taxon>Neoptera</taxon>
        <taxon>Endopterygota</taxon>
        <taxon>Lepidoptera</taxon>
        <taxon>Glossata</taxon>
        <taxon>Ditrysia</taxon>
        <taxon>Papilionoidea</taxon>
        <taxon>Nymphalidae</taxon>
        <taxon>Satyrinae</taxon>
        <taxon>Satyrini</taxon>
        <taxon>Parargina</taxon>
        <taxon>Pararge</taxon>
    </lineage>
</organism>
<dbReference type="EMBL" id="CAKXAJ010006204">
    <property type="protein sequence ID" value="CAH2209545.1"/>
    <property type="molecule type" value="Genomic_DNA"/>
</dbReference>
<name>A0A8S4QFU9_9NEOP</name>
<evidence type="ECO:0000313" key="2">
    <source>
        <dbReference type="Proteomes" id="UP000838756"/>
    </source>
</evidence>
<reference evidence="1" key="1">
    <citation type="submission" date="2022-03" db="EMBL/GenBank/DDBJ databases">
        <authorList>
            <person name="Lindestad O."/>
        </authorList>
    </citation>
    <scope>NUCLEOTIDE SEQUENCE</scope>
</reference>
<accession>A0A8S4QFU9</accession>
<feature type="non-terminal residue" evidence="1">
    <location>
        <position position="1"/>
    </location>
</feature>
<dbReference type="OrthoDB" id="6928968at2759"/>
<sequence>MCVDAEGERLFWVNLGSATIQYLDLRTEKAATVSKRTPSAVKKLYT</sequence>
<comment type="caution">
    <text evidence="1">The sequence shown here is derived from an EMBL/GenBank/DDBJ whole genome shotgun (WGS) entry which is preliminary data.</text>
</comment>
<protein>
    <submittedName>
        <fullName evidence="1">Jg24698 protein</fullName>
    </submittedName>
</protein>
<dbReference type="Proteomes" id="UP000838756">
    <property type="component" value="Unassembled WGS sequence"/>
</dbReference>